<evidence type="ECO:0000256" key="7">
    <source>
        <dbReference type="ARBA" id="ARBA00029447"/>
    </source>
</evidence>
<feature type="domain" description="Methyl-accepting transducer" evidence="10">
    <location>
        <begin position="121"/>
        <end position="357"/>
    </location>
</feature>
<keyword evidence="6 8" id="KW-0807">Transducer</keyword>
<dbReference type="OrthoDB" id="2489132at2"/>
<feature type="transmembrane region" description="Helical" evidence="9">
    <location>
        <begin position="45"/>
        <end position="64"/>
    </location>
</feature>
<dbReference type="GO" id="GO:0016020">
    <property type="term" value="C:membrane"/>
    <property type="evidence" value="ECO:0007669"/>
    <property type="project" value="UniProtKB-SubCell"/>
</dbReference>
<evidence type="ECO:0000256" key="2">
    <source>
        <dbReference type="ARBA" id="ARBA00022500"/>
    </source>
</evidence>
<accession>A0A1H2FUV1</accession>
<evidence type="ECO:0000259" key="10">
    <source>
        <dbReference type="PROSITE" id="PS50111"/>
    </source>
</evidence>
<keyword evidence="2" id="KW-0145">Chemotaxis</keyword>
<evidence type="ECO:0000256" key="6">
    <source>
        <dbReference type="ARBA" id="ARBA00023224"/>
    </source>
</evidence>
<evidence type="ECO:0000256" key="9">
    <source>
        <dbReference type="SAM" id="Phobius"/>
    </source>
</evidence>
<keyword evidence="5 9" id="KW-0472">Membrane</keyword>
<evidence type="ECO:0000256" key="1">
    <source>
        <dbReference type="ARBA" id="ARBA00004370"/>
    </source>
</evidence>
<comment type="similarity">
    <text evidence="7">Belongs to the methyl-accepting chemotaxis (MCP) protein family.</text>
</comment>
<dbReference type="SUPFAM" id="SSF58104">
    <property type="entry name" value="Methyl-accepting chemotaxis protein (MCP) signaling domain"/>
    <property type="match status" value="1"/>
</dbReference>
<organism evidence="11 12">
    <name type="scientific">Halopseudomonas salegens</name>
    <dbReference type="NCBI Taxonomy" id="1434072"/>
    <lineage>
        <taxon>Bacteria</taxon>
        <taxon>Pseudomonadati</taxon>
        <taxon>Pseudomonadota</taxon>
        <taxon>Gammaproteobacteria</taxon>
        <taxon>Pseudomonadales</taxon>
        <taxon>Pseudomonadaceae</taxon>
        <taxon>Halopseudomonas</taxon>
    </lineage>
</organism>
<dbReference type="GO" id="GO:0006935">
    <property type="term" value="P:chemotaxis"/>
    <property type="evidence" value="ECO:0007669"/>
    <property type="project" value="UniProtKB-KW"/>
</dbReference>
<dbReference type="PANTHER" id="PTHR32089:SF120">
    <property type="entry name" value="METHYL-ACCEPTING CHEMOTAXIS PROTEIN TLPQ"/>
    <property type="match status" value="1"/>
</dbReference>
<evidence type="ECO:0000313" key="11">
    <source>
        <dbReference type="EMBL" id="SDU11099.1"/>
    </source>
</evidence>
<name>A0A1H2FUV1_9GAMM</name>
<dbReference type="Proteomes" id="UP000243924">
    <property type="component" value="Chromosome I"/>
</dbReference>
<dbReference type="RefSeq" id="WP_157719161.1">
    <property type="nucleotide sequence ID" value="NZ_LT629787.1"/>
</dbReference>
<protein>
    <submittedName>
        <fullName evidence="11">Methyl-accepting chemotaxis protein</fullName>
    </submittedName>
</protein>
<evidence type="ECO:0000256" key="3">
    <source>
        <dbReference type="ARBA" id="ARBA00022692"/>
    </source>
</evidence>
<dbReference type="PROSITE" id="PS50111">
    <property type="entry name" value="CHEMOTAXIS_TRANSDUC_2"/>
    <property type="match status" value="1"/>
</dbReference>
<keyword evidence="4 9" id="KW-1133">Transmembrane helix</keyword>
<keyword evidence="12" id="KW-1185">Reference proteome</keyword>
<dbReference type="PRINTS" id="PR00260">
    <property type="entry name" value="CHEMTRNSDUCR"/>
</dbReference>
<dbReference type="STRING" id="1434072.SAMN05216210_1819"/>
<comment type="subcellular location">
    <subcellularLocation>
        <location evidence="1">Membrane</location>
    </subcellularLocation>
</comment>
<dbReference type="InterPro" id="IPR004089">
    <property type="entry name" value="MCPsignal_dom"/>
</dbReference>
<dbReference type="Gene3D" id="1.10.287.950">
    <property type="entry name" value="Methyl-accepting chemotaxis protein"/>
    <property type="match status" value="1"/>
</dbReference>
<feature type="transmembrane region" description="Helical" evidence="9">
    <location>
        <begin position="524"/>
        <end position="548"/>
    </location>
</feature>
<evidence type="ECO:0000256" key="8">
    <source>
        <dbReference type="PROSITE-ProRule" id="PRU00284"/>
    </source>
</evidence>
<evidence type="ECO:0000256" key="5">
    <source>
        <dbReference type="ARBA" id="ARBA00023136"/>
    </source>
</evidence>
<gene>
    <name evidence="11" type="ORF">SAMN05216210_1819</name>
</gene>
<feature type="transmembrane region" description="Helical" evidence="9">
    <location>
        <begin position="20"/>
        <end position="40"/>
    </location>
</feature>
<dbReference type="PANTHER" id="PTHR32089">
    <property type="entry name" value="METHYL-ACCEPTING CHEMOTAXIS PROTEIN MCPB"/>
    <property type="match status" value="1"/>
</dbReference>
<dbReference type="AlphaFoldDB" id="A0A1H2FUV1"/>
<dbReference type="GO" id="GO:0004888">
    <property type="term" value="F:transmembrane signaling receptor activity"/>
    <property type="evidence" value="ECO:0007669"/>
    <property type="project" value="InterPro"/>
</dbReference>
<dbReference type="InterPro" id="IPR004090">
    <property type="entry name" value="Chemotax_Me-accpt_rcpt"/>
</dbReference>
<proteinExistence type="inferred from homology"/>
<dbReference type="EMBL" id="LT629787">
    <property type="protein sequence ID" value="SDU11099.1"/>
    <property type="molecule type" value="Genomic_DNA"/>
</dbReference>
<evidence type="ECO:0000313" key="12">
    <source>
        <dbReference type="Proteomes" id="UP000243924"/>
    </source>
</evidence>
<keyword evidence="3 9" id="KW-0812">Transmembrane</keyword>
<dbReference type="Pfam" id="PF00015">
    <property type="entry name" value="MCPsignal"/>
    <property type="match status" value="1"/>
</dbReference>
<dbReference type="SMART" id="SM00283">
    <property type="entry name" value="MA"/>
    <property type="match status" value="1"/>
</dbReference>
<evidence type="ECO:0000256" key="4">
    <source>
        <dbReference type="ARBA" id="ARBA00022989"/>
    </source>
</evidence>
<dbReference type="GO" id="GO:0007165">
    <property type="term" value="P:signal transduction"/>
    <property type="evidence" value="ECO:0007669"/>
    <property type="project" value="UniProtKB-KW"/>
</dbReference>
<reference evidence="12" key="1">
    <citation type="submission" date="2016-10" db="EMBL/GenBank/DDBJ databases">
        <authorList>
            <person name="Varghese N."/>
            <person name="Submissions S."/>
        </authorList>
    </citation>
    <scope>NUCLEOTIDE SEQUENCE [LARGE SCALE GENOMIC DNA]</scope>
    <source>
        <strain evidence="12">CECT 8338</strain>
    </source>
</reference>
<sequence length="568" mass="62449">MPVSQVVDVAHASQPRRFRVRPATISLFACQLALLALVLWQLSHIWQLIGLVLGVIVLGLAWHLQQGSGGDSTRLLQRLLKANGEQLDLSADDQQSDDELVKAYDQLSERLRDMFSAFQRQSLAIAISSGSSRLLAEQAAQEAKQQHSLSELIFQASEQTNNALQDISSRATNITSSNSHNLEIARSSSQQLGDAREQMAQINQVMGSFKENIQALDSTSNQIRDILTTVQDFSAQTNMLALNAAIEAARAGEQGRGFAVVADEVRNLSIKVGSAAEKISQLIEQMIKAMSGADQQTHNILQQADQASAAVSTAADQFEGMVSDFQQTNDDLLMVTSALEQLTVTNQETHQHGSAIRDLSLTIGQHMQDTFAQADRMRDGTNEVLQALCRFRLGEGHLEHVNALLLERRQIMERELDDLADQGVNLFDNHFTPIPNTKPQKHEVSWADAAIGKIRPLLDSWDQNGKDGIIYMSPVNDHGYLPTSRSASSKPPTGDPRVDAMQSNYKIFSIKTDAELENLRKCSFISMGTFVLPGTNTVFFVIFTPLFVKGKRWGALAAGVHPKVLGLQ</sequence>